<evidence type="ECO:0000313" key="1">
    <source>
        <dbReference type="EMBL" id="EMP31742.1"/>
    </source>
</evidence>
<sequence length="127" mass="14019">MKELDSAMPDSPVAYSRSGTLHQKCTSMYVRIYAFLGPDPQLVFTRIAPLTSVVLHGCVLVLRIWPFACEYVINRFLSMLPIHSGTPAHERRKRSQRGSGSGRLATILPASPMVLCNEMSLLAVSLS</sequence>
<name>M7BUD9_CHEMY</name>
<organism evidence="1 2">
    <name type="scientific">Chelonia mydas</name>
    <name type="common">Green sea-turtle</name>
    <name type="synonym">Chelonia agassizi</name>
    <dbReference type="NCBI Taxonomy" id="8469"/>
    <lineage>
        <taxon>Eukaryota</taxon>
        <taxon>Metazoa</taxon>
        <taxon>Chordata</taxon>
        <taxon>Craniata</taxon>
        <taxon>Vertebrata</taxon>
        <taxon>Euteleostomi</taxon>
        <taxon>Archelosauria</taxon>
        <taxon>Testudinata</taxon>
        <taxon>Testudines</taxon>
        <taxon>Cryptodira</taxon>
        <taxon>Durocryptodira</taxon>
        <taxon>Americhelydia</taxon>
        <taxon>Chelonioidea</taxon>
        <taxon>Cheloniidae</taxon>
        <taxon>Chelonia</taxon>
    </lineage>
</organism>
<protein>
    <submittedName>
        <fullName evidence="1">Uncharacterized protein</fullName>
    </submittedName>
</protein>
<accession>M7BUD9</accession>
<gene>
    <name evidence="1" type="ORF">UY3_11124</name>
</gene>
<dbReference type="EMBL" id="KB543686">
    <property type="protein sequence ID" value="EMP31742.1"/>
    <property type="molecule type" value="Genomic_DNA"/>
</dbReference>
<proteinExistence type="predicted"/>
<dbReference type="AlphaFoldDB" id="M7BUD9"/>
<reference evidence="2" key="1">
    <citation type="journal article" date="2013" name="Nat. Genet.">
        <title>The draft genomes of soft-shell turtle and green sea turtle yield insights into the development and evolution of the turtle-specific body plan.</title>
        <authorList>
            <person name="Wang Z."/>
            <person name="Pascual-Anaya J."/>
            <person name="Zadissa A."/>
            <person name="Li W."/>
            <person name="Niimura Y."/>
            <person name="Huang Z."/>
            <person name="Li C."/>
            <person name="White S."/>
            <person name="Xiong Z."/>
            <person name="Fang D."/>
            <person name="Wang B."/>
            <person name="Ming Y."/>
            <person name="Chen Y."/>
            <person name="Zheng Y."/>
            <person name="Kuraku S."/>
            <person name="Pignatelli M."/>
            <person name="Herrero J."/>
            <person name="Beal K."/>
            <person name="Nozawa M."/>
            <person name="Li Q."/>
            <person name="Wang J."/>
            <person name="Zhang H."/>
            <person name="Yu L."/>
            <person name="Shigenobu S."/>
            <person name="Wang J."/>
            <person name="Liu J."/>
            <person name="Flicek P."/>
            <person name="Searle S."/>
            <person name="Wang J."/>
            <person name="Kuratani S."/>
            <person name="Yin Y."/>
            <person name="Aken B."/>
            <person name="Zhang G."/>
            <person name="Irie N."/>
        </authorList>
    </citation>
    <scope>NUCLEOTIDE SEQUENCE [LARGE SCALE GENOMIC DNA]</scope>
</reference>
<keyword evidence="2" id="KW-1185">Reference proteome</keyword>
<dbReference type="Proteomes" id="UP000031443">
    <property type="component" value="Unassembled WGS sequence"/>
</dbReference>
<evidence type="ECO:0000313" key="2">
    <source>
        <dbReference type="Proteomes" id="UP000031443"/>
    </source>
</evidence>